<proteinExistence type="inferred from homology"/>
<evidence type="ECO:0000256" key="2">
    <source>
        <dbReference type="ARBA" id="ARBA00022679"/>
    </source>
</evidence>
<keyword evidence="3" id="KW-0472">Membrane</keyword>
<dbReference type="EMBL" id="KV921925">
    <property type="protein sequence ID" value="ORE06335.1"/>
    <property type="molecule type" value="Genomic_DNA"/>
</dbReference>
<dbReference type="PANTHER" id="PTHR31121:SF6">
    <property type="entry name" value="ALPHA-1,2 MANNOSYLTRANSFERASE KTR1"/>
    <property type="match status" value="1"/>
</dbReference>
<evidence type="ECO:0000256" key="3">
    <source>
        <dbReference type="SAM" id="Phobius"/>
    </source>
</evidence>
<dbReference type="GO" id="GO:0005794">
    <property type="term" value="C:Golgi apparatus"/>
    <property type="evidence" value="ECO:0007669"/>
    <property type="project" value="TreeGrafter"/>
</dbReference>
<organism evidence="4">
    <name type="scientific">Rhizopus microsporus var. microsporus</name>
    <dbReference type="NCBI Taxonomy" id="86635"/>
    <lineage>
        <taxon>Eukaryota</taxon>
        <taxon>Fungi</taxon>
        <taxon>Fungi incertae sedis</taxon>
        <taxon>Mucoromycota</taxon>
        <taxon>Mucoromycotina</taxon>
        <taxon>Mucoromycetes</taxon>
        <taxon>Mucorales</taxon>
        <taxon>Mucorineae</taxon>
        <taxon>Rhizopodaceae</taxon>
        <taxon>Rhizopus</taxon>
    </lineage>
</organism>
<dbReference type="PANTHER" id="PTHR31121">
    <property type="entry name" value="ALPHA-1,2 MANNOSYLTRANSFERASE KTR1"/>
    <property type="match status" value="1"/>
</dbReference>
<keyword evidence="2 4" id="KW-0808">Transferase</keyword>
<dbReference type="InterPro" id="IPR029044">
    <property type="entry name" value="Nucleotide-diphossugar_trans"/>
</dbReference>
<reference evidence="4" key="1">
    <citation type="journal article" date="2016" name="Proc. Natl. Acad. Sci. U.S.A.">
        <title>Lipid metabolic changes in an early divergent fungus govern the establishment of a mutualistic symbiosis with endobacteria.</title>
        <authorList>
            <person name="Lastovetsky O.A."/>
            <person name="Gaspar M.L."/>
            <person name="Mondo S.J."/>
            <person name="LaButti K.M."/>
            <person name="Sandor L."/>
            <person name="Grigoriev I.V."/>
            <person name="Henry S.A."/>
            <person name="Pawlowska T.E."/>
        </authorList>
    </citation>
    <scope>NUCLEOTIDE SEQUENCE [LARGE SCALE GENOMIC DNA]</scope>
    <source>
        <strain evidence="4">ATCC 52814</strain>
    </source>
</reference>
<feature type="transmembrane region" description="Helical" evidence="3">
    <location>
        <begin position="6"/>
        <end position="27"/>
    </location>
</feature>
<dbReference type="GO" id="GO:0000032">
    <property type="term" value="P:cell wall mannoprotein biosynthetic process"/>
    <property type="evidence" value="ECO:0007669"/>
    <property type="project" value="TreeGrafter"/>
</dbReference>
<dbReference type="GO" id="GO:0000026">
    <property type="term" value="F:alpha-1,2-mannosyltransferase activity"/>
    <property type="evidence" value="ECO:0007669"/>
    <property type="project" value="TreeGrafter"/>
</dbReference>
<gene>
    <name evidence="4" type="ORF">BCV72DRAFT_329032</name>
</gene>
<dbReference type="Gene3D" id="3.90.550.10">
    <property type="entry name" value="Spore Coat Polysaccharide Biosynthesis Protein SpsA, Chain A"/>
    <property type="match status" value="1"/>
</dbReference>
<dbReference type="InterPro" id="IPR002685">
    <property type="entry name" value="Glyco_trans_15"/>
</dbReference>
<dbReference type="Proteomes" id="UP000242414">
    <property type="component" value="Unassembled WGS sequence"/>
</dbReference>
<dbReference type="OrthoDB" id="439943at2759"/>
<accession>A0A1X0R2T2</accession>
<protein>
    <submittedName>
        <fullName evidence="4">Glycosyl transferase</fullName>
    </submittedName>
</protein>
<keyword evidence="3" id="KW-0812">Transmembrane</keyword>
<dbReference type="AlphaFoldDB" id="A0A1X0R2T2"/>
<dbReference type="Pfam" id="PF01793">
    <property type="entry name" value="Glyco_transf_15"/>
    <property type="match status" value="1"/>
</dbReference>
<comment type="similarity">
    <text evidence="1">Belongs to the glycosyltransferase 15 family.</text>
</comment>
<dbReference type="GO" id="GO:0006487">
    <property type="term" value="P:protein N-linked glycosylation"/>
    <property type="evidence" value="ECO:0007669"/>
    <property type="project" value="TreeGrafter"/>
</dbReference>
<keyword evidence="3" id="KW-1133">Transmembrane helix</keyword>
<sequence>MLLRRYSYFLLQVGLASYLLGSLFYYFGRKTSVYKNAITSIANATYWELKTTASTESYTVGPPYVSNGITVTLPPASNTTERQKAAFIVLVRNSELQGMLDSMKDVEDRFNHKFNYPWIFLNEEQFTEEFIKSTTKVASSKTHYGFVNESMWSYPDWIDQKKAAMCREELSYVPYGTSESYRHMCRFQSGFFWRHPLVLSLDLEYYWRVEPDVRYYCDLDYDPFLYMKKHNKKYAFNISFKEHSGTIASLWETIRSFVRDSTRQGKNYFPNYATNSLYRFVTDEEGSEYNLCHFWTNFEIARLDLWHTEAYQALFEYLDKVGGFFYERWGDAPIHSIFAALYLKKDEIHFFNDIGYKHSIYEHCPEQENLLRRCSCDPKHTLGKHIYRDIYSRATHCNNLIDFTDPMSCMYEYVAAQHYSSLENKQTVNQILAS</sequence>
<evidence type="ECO:0000313" key="4">
    <source>
        <dbReference type="EMBL" id="ORE06335.1"/>
    </source>
</evidence>
<dbReference type="FunFam" id="3.90.550.10:FF:000051">
    <property type="entry name" value="Alpha-1,2-mannosyltransferase (Ktr4)"/>
    <property type="match status" value="1"/>
</dbReference>
<evidence type="ECO:0000256" key="1">
    <source>
        <dbReference type="ARBA" id="ARBA00007677"/>
    </source>
</evidence>
<dbReference type="GO" id="GO:0016020">
    <property type="term" value="C:membrane"/>
    <property type="evidence" value="ECO:0007669"/>
    <property type="project" value="InterPro"/>
</dbReference>
<dbReference type="SUPFAM" id="SSF53448">
    <property type="entry name" value="Nucleotide-diphospho-sugar transferases"/>
    <property type="match status" value="1"/>
</dbReference>
<name>A0A1X0R2T2_RHIZD</name>
<dbReference type="VEuPathDB" id="FungiDB:BCV72DRAFT_329032"/>